<keyword evidence="2" id="KW-1185">Reference proteome</keyword>
<dbReference type="EMBL" id="KL662122">
    <property type="protein sequence ID" value="KFM25656.1"/>
    <property type="molecule type" value="Genomic_DNA"/>
</dbReference>
<reference evidence="1 2" key="1">
    <citation type="journal article" date="2014" name="BMC Genomics">
        <title>Oil accumulation mechanisms of the oleaginous microalga Chlorella protothecoides revealed through its genome, transcriptomes, and proteomes.</title>
        <authorList>
            <person name="Gao C."/>
            <person name="Wang Y."/>
            <person name="Shen Y."/>
            <person name="Yan D."/>
            <person name="He X."/>
            <person name="Dai J."/>
            <person name="Wu Q."/>
        </authorList>
    </citation>
    <scope>NUCLEOTIDE SEQUENCE [LARGE SCALE GENOMIC DNA]</scope>
    <source>
        <strain evidence="1 2">0710</strain>
    </source>
</reference>
<gene>
    <name evidence="1" type="ORF">F751_2498</name>
</gene>
<sequence length="268" mass="30169">MLPTWPLPRGQQEITRQLLSEANQTICQLPLPDALHMAPVHEDCLMVCCARKFGIPAISVVLGASYFQRLLQNHIPMFQLAVSNGYFLPYTTEALGGKLALRERMFLRATKSVPTLLSVYVTCVYMALKVSDRVQHTGMLSAMLTDMLGRRVHSWQQNHIPMFQLAVSNGYFLPYTTEALGGKLALRERMFLRATKSVPTLLSVYVTCVYMALKVSDRVQHTGMLSAMLTDMLGRRVHSWQAVQLEVECLVGLAWRLGPYFSTTTARI</sequence>
<dbReference type="GeneID" id="23613889"/>
<protein>
    <submittedName>
        <fullName evidence="1">Uncharacterized protein</fullName>
    </submittedName>
</protein>
<evidence type="ECO:0000313" key="2">
    <source>
        <dbReference type="Proteomes" id="UP000028924"/>
    </source>
</evidence>
<evidence type="ECO:0000313" key="1">
    <source>
        <dbReference type="EMBL" id="KFM25656.1"/>
    </source>
</evidence>
<dbReference type="Proteomes" id="UP000028924">
    <property type="component" value="Unassembled WGS sequence"/>
</dbReference>
<dbReference type="OrthoDB" id="515369at2759"/>
<name>A0A087SIV2_AUXPR</name>
<dbReference type="AlphaFoldDB" id="A0A087SIV2"/>
<dbReference type="RefSeq" id="XP_011398552.1">
    <property type="nucleotide sequence ID" value="XM_011400250.1"/>
</dbReference>
<accession>A0A087SIV2</accession>
<dbReference type="KEGG" id="apro:F751_2498"/>
<proteinExistence type="predicted"/>
<organism evidence="1 2">
    <name type="scientific">Auxenochlorella protothecoides</name>
    <name type="common">Green microalga</name>
    <name type="synonym">Chlorella protothecoides</name>
    <dbReference type="NCBI Taxonomy" id="3075"/>
    <lineage>
        <taxon>Eukaryota</taxon>
        <taxon>Viridiplantae</taxon>
        <taxon>Chlorophyta</taxon>
        <taxon>core chlorophytes</taxon>
        <taxon>Trebouxiophyceae</taxon>
        <taxon>Chlorellales</taxon>
        <taxon>Chlorellaceae</taxon>
        <taxon>Auxenochlorella</taxon>
    </lineage>
</organism>